<evidence type="ECO:0000256" key="3">
    <source>
        <dbReference type="ARBA" id="ARBA00022771"/>
    </source>
</evidence>
<dbReference type="PANTHER" id="PTHR46481:SF10">
    <property type="entry name" value="ZINC FINGER BED DOMAIN-CONTAINING PROTEIN 39"/>
    <property type="match status" value="1"/>
</dbReference>
<evidence type="ECO:0000256" key="1">
    <source>
        <dbReference type="ARBA" id="ARBA00004123"/>
    </source>
</evidence>
<dbReference type="RefSeq" id="XP_022835410.1">
    <property type="nucleotide sequence ID" value="XM_022979642.1"/>
</dbReference>
<keyword evidence="7" id="KW-1185">Reference proteome</keyword>
<name>A0A9J7EPJ9_SPOLT</name>
<protein>
    <submittedName>
        <fullName evidence="8">Zinc finger BED domain-containing protein 4-like</fullName>
    </submittedName>
</protein>
<reference evidence="8" key="1">
    <citation type="submission" date="2025-08" db="UniProtKB">
        <authorList>
            <consortium name="RefSeq"/>
        </authorList>
    </citation>
    <scope>IDENTIFICATION</scope>
    <source>
        <strain evidence="8">Ishihara</strain>
        <tissue evidence="8">Whole body</tissue>
    </source>
</reference>
<keyword evidence="5" id="KW-0539">Nucleus</keyword>
<evidence type="ECO:0000313" key="7">
    <source>
        <dbReference type="Proteomes" id="UP000301870"/>
    </source>
</evidence>
<evidence type="ECO:0000313" key="8">
    <source>
        <dbReference type="RefSeq" id="XP_022835410.1"/>
    </source>
</evidence>
<dbReference type="InterPro" id="IPR008906">
    <property type="entry name" value="HATC_C_dom"/>
</dbReference>
<evidence type="ECO:0000256" key="4">
    <source>
        <dbReference type="ARBA" id="ARBA00022833"/>
    </source>
</evidence>
<evidence type="ECO:0000256" key="5">
    <source>
        <dbReference type="ARBA" id="ARBA00023242"/>
    </source>
</evidence>
<dbReference type="InterPro" id="IPR052035">
    <property type="entry name" value="ZnF_BED_domain_contain"/>
</dbReference>
<keyword evidence="4" id="KW-0862">Zinc</keyword>
<dbReference type="Pfam" id="PF05699">
    <property type="entry name" value="Dimer_Tnp_hAT"/>
    <property type="match status" value="1"/>
</dbReference>
<dbReference type="GO" id="GO:0005634">
    <property type="term" value="C:nucleus"/>
    <property type="evidence" value="ECO:0007669"/>
    <property type="project" value="UniProtKB-SubCell"/>
</dbReference>
<evidence type="ECO:0000259" key="6">
    <source>
        <dbReference type="Pfam" id="PF05699"/>
    </source>
</evidence>
<keyword evidence="3" id="KW-0863">Zinc-finger</keyword>
<dbReference type="PANTHER" id="PTHR46481">
    <property type="entry name" value="ZINC FINGER BED DOMAIN-CONTAINING PROTEIN 4"/>
    <property type="match status" value="1"/>
</dbReference>
<comment type="subcellular location">
    <subcellularLocation>
        <location evidence="1">Nucleus</location>
    </subcellularLocation>
</comment>
<feature type="domain" description="HAT C-terminal dimerisation" evidence="6">
    <location>
        <begin position="197"/>
        <end position="280"/>
    </location>
</feature>
<dbReference type="OrthoDB" id="1607513at2759"/>
<dbReference type="KEGG" id="sliu:111362880"/>
<evidence type="ECO:0000256" key="2">
    <source>
        <dbReference type="ARBA" id="ARBA00022723"/>
    </source>
</evidence>
<dbReference type="Proteomes" id="UP000301870">
    <property type="component" value="Unplaced"/>
</dbReference>
<proteinExistence type="predicted"/>
<dbReference type="InterPro" id="IPR012337">
    <property type="entry name" value="RNaseH-like_sf"/>
</dbReference>
<sequence>MLKRFVELENAIRATLVFTDSRLPIITTEDWTLYSQLCQILRPFEEITKSMSGEKYVSGSSVIVVTRCLKEACEKITSRTDLLSAVTDVALTLRSGLIDRFGIIEQSGTFSLCTFMDPRFKTQGFCDQNEANKTKVRVRKMVAALIAKTTNTTPSSVLTVTDDLNKSNDDLNPWNIFDQMIASTTTQGTPLSKAIKEVDMYLADELLPRKDQQGNLNSPLEWWKNRQFVYPHLKQIFVTHCNIVATSVPCERIFSKTGLIINQRRTRLTTSKVEQIMFLNINSPEDRFKGYE</sequence>
<dbReference type="AlphaFoldDB" id="A0A9J7EPJ9"/>
<dbReference type="SUPFAM" id="SSF53098">
    <property type="entry name" value="Ribonuclease H-like"/>
    <property type="match status" value="1"/>
</dbReference>
<dbReference type="GO" id="GO:0008270">
    <property type="term" value="F:zinc ion binding"/>
    <property type="evidence" value="ECO:0007669"/>
    <property type="project" value="UniProtKB-KW"/>
</dbReference>
<gene>
    <name evidence="8" type="primary">LOC111362880</name>
</gene>
<dbReference type="GO" id="GO:0046983">
    <property type="term" value="F:protein dimerization activity"/>
    <property type="evidence" value="ECO:0007669"/>
    <property type="project" value="InterPro"/>
</dbReference>
<dbReference type="GeneID" id="111362880"/>
<organism evidence="7 8">
    <name type="scientific">Spodoptera litura</name>
    <name type="common">Asian cotton leafworm</name>
    <dbReference type="NCBI Taxonomy" id="69820"/>
    <lineage>
        <taxon>Eukaryota</taxon>
        <taxon>Metazoa</taxon>
        <taxon>Ecdysozoa</taxon>
        <taxon>Arthropoda</taxon>
        <taxon>Hexapoda</taxon>
        <taxon>Insecta</taxon>
        <taxon>Pterygota</taxon>
        <taxon>Neoptera</taxon>
        <taxon>Endopterygota</taxon>
        <taxon>Lepidoptera</taxon>
        <taxon>Glossata</taxon>
        <taxon>Ditrysia</taxon>
        <taxon>Noctuoidea</taxon>
        <taxon>Noctuidae</taxon>
        <taxon>Amphipyrinae</taxon>
        <taxon>Spodoptera</taxon>
    </lineage>
</organism>
<accession>A0A9J7EPJ9</accession>
<keyword evidence="2" id="KW-0479">Metal-binding</keyword>